<comment type="caution">
    <text evidence="1">The sequence shown here is derived from an EMBL/GenBank/DDBJ whole genome shotgun (WGS) entry which is preliminary data.</text>
</comment>
<organism evidence="1 2">
    <name type="scientific">Candidatus Kaiserbacteria bacterium RIFCSPHIGHO2_01_FULL_46_22</name>
    <dbReference type="NCBI Taxonomy" id="1798475"/>
    <lineage>
        <taxon>Bacteria</taxon>
        <taxon>Candidatus Kaiseribacteriota</taxon>
    </lineage>
</organism>
<evidence type="ECO:0000313" key="1">
    <source>
        <dbReference type="EMBL" id="OGG41534.1"/>
    </source>
</evidence>
<sequence>MCEKCDFLASRSDIVGVDQYSVAEGQDWWMECLRPKDHAGPHLIRRHSGEYIAWEYDEECDCPDCQSEDPNDRCLFYGEVEEAEAKLLIESATRGSPHKDVVNDYLLSEHFAEWSDEDNAEE</sequence>
<proteinExistence type="predicted"/>
<dbReference type="AlphaFoldDB" id="A0A1F6BX62"/>
<dbReference type="STRING" id="1798475.A2837_03475"/>
<dbReference type="EMBL" id="MFKO01000008">
    <property type="protein sequence ID" value="OGG41534.1"/>
    <property type="molecule type" value="Genomic_DNA"/>
</dbReference>
<dbReference type="Proteomes" id="UP000176322">
    <property type="component" value="Unassembled WGS sequence"/>
</dbReference>
<accession>A0A1F6BX62</accession>
<evidence type="ECO:0000313" key="2">
    <source>
        <dbReference type="Proteomes" id="UP000176322"/>
    </source>
</evidence>
<name>A0A1F6BX62_9BACT</name>
<reference evidence="1 2" key="1">
    <citation type="journal article" date="2016" name="Nat. Commun.">
        <title>Thousands of microbial genomes shed light on interconnected biogeochemical processes in an aquifer system.</title>
        <authorList>
            <person name="Anantharaman K."/>
            <person name="Brown C.T."/>
            <person name="Hug L.A."/>
            <person name="Sharon I."/>
            <person name="Castelle C.J."/>
            <person name="Probst A.J."/>
            <person name="Thomas B.C."/>
            <person name="Singh A."/>
            <person name="Wilkins M.J."/>
            <person name="Karaoz U."/>
            <person name="Brodie E.L."/>
            <person name="Williams K.H."/>
            <person name="Hubbard S.S."/>
            <person name="Banfield J.F."/>
        </authorList>
    </citation>
    <scope>NUCLEOTIDE SEQUENCE [LARGE SCALE GENOMIC DNA]</scope>
</reference>
<protein>
    <submittedName>
        <fullName evidence="1">Uncharacterized protein</fullName>
    </submittedName>
</protein>
<gene>
    <name evidence="1" type="ORF">A2837_03475</name>
</gene>